<dbReference type="OrthoDB" id="6760380at2759"/>
<evidence type="ECO:0000313" key="3">
    <source>
        <dbReference type="Proteomes" id="UP000008237"/>
    </source>
</evidence>
<protein>
    <recommendedName>
        <fullName evidence="1">Myb/SANT-like DNA-binding domain-containing protein</fullName>
    </recommendedName>
</protein>
<reference evidence="2 3" key="1">
    <citation type="journal article" date="2010" name="Science">
        <title>Genomic comparison of the ants Camponotus floridanus and Harpegnathos saltator.</title>
        <authorList>
            <person name="Bonasio R."/>
            <person name="Zhang G."/>
            <person name="Ye C."/>
            <person name="Mutti N.S."/>
            <person name="Fang X."/>
            <person name="Qin N."/>
            <person name="Donahue G."/>
            <person name="Yang P."/>
            <person name="Li Q."/>
            <person name="Li C."/>
            <person name="Zhang P."/>
            <person name="Huang Z."/>
            <person name="Berger S.L."/>
            <person name="Reinberg D."/>
            <person name="Wang J."/>
            <person name="Liebig J."/>
        </authorList>
    </citation>
    <scope>NUCLEOTIDE SEQUENCE [LARGE SCALE GENOMIC DNA]</scope>
    <source>
        <strain evidence="2 3">R22 G/1</strain>
    </source>
</reference>
<accession>E2BIM9</accession>
<feature type="domain" description="Myb/SANT-like DNA-binding" evidence="1">
    <location>
        <begin position="12"/>
        <end position="79"/>
    </location>
</feature>
<dbReference type="InterPro" id="IPR044822">
    <property type="entry name" value="Myb_DNA-bind_4"/>
</dbReference>
<dbReference type="EMBL" id="GL448516">
    <property type="protein sequence ID" value="EFN84476.1"/>
    <property type="molecule type" value="Genomic_DNA"/>
</dbReference>
<gene>
    <name evidence="2" type="ORF">EAI_13166</name>
</gene>
<feature type="non-terminal residue" evidence="2">
    <location>
        <position position="1"/>
    </location>
</feature>
<sequence length="81" mass="9422">EANEAKKDSFIWPDKAILLLLEIYRNKKSDFVSGLIRHNKIWMDIASEMNKAKYNVTAIQCQNKMSGLKRTYKNISDSNNQ</sequence>
<organism evidence="3">
    <name type="scientific">Harpegnathos saltator</name>
    <name type="common">Jerdon's jumping ant</name>
    <dbReference type="NCBI Taxonomy" id="610380"/>
    <lineage>
        <taxon>Eukaryota</taxon>
        <taxon>Metazoa</taxon>
        <taxon>Ecdysozoa</taxon>
        <taxon>Arthropoda</taxon>
        <taxon>Hexapoda</taxon>
        <taxon>Insecta</taxon>
        <taxon>Pterygota</taxon>
        <taxon>Neoptera</taxon>
        <taxon>Endopterygota</taxon>
        <taxon>Hymenoptera</taxon>
        <taxon>Apocrita</taxon>
        <taxon>Aculeata</taxon>
        <taxon>Formicoidea</taxon>
        <taxon>Formicidae</taxon>
        <taxon>Ponerinae</taxon>
        <taxon>Ponerini</taxon>
        <taxon>Harpegnathos</taxon>
    </lineage>
</organism>
<name>E2BIM9_HARSA</name>
<dbReference type="Proteomes" id="UP000008237">
    <property type="component" value="Unassembled WGS sequence"/>
</dbReference>
<proteinExistence type="predicted"/>
<dbReference type="InParanoid" id="E2BIM9"/>
<keyword evidence="3" id="KW-1185">Reference proteome</keyword>
<feature type="non-terminal residue" evidence="2">
    <location>
        <position position="81"/>
    </location>
</feature>
<dbReference type="AlphaFoldDB" id="E2BIM9"/>
<dbReference type="Gene3D" id="1.10.10.60">
    <property type="entry name" value="Homeodomain-like"/>
    <property type="match status" value="1"/>
</dbReference>
<evidence type="ECO:0000313" key="2">
    <source>
        <dbReference type="EMBL" id="EFN84476.1"/>
    </source>
</evidence>
<dbReference type="Pfam" id="PF13837">
    <property type="entry name" value="Myb_DNA-bind_4"/>
    <property type="match status" value="1"/>
</dbReference>
<evidence type="ECO:0000259" key="1">
    <source>
        <dbReference type="Pfam" id="PF13837"/>
    </source>
</evidence>